<dbReference type="GO" id="GO:0000175">
    <property type="term" value="F:3'-5'-RNA exonuclease activity"/>
    <property type="evidence" value="ECO:0007669"/>
    <property type="project" value="TreeGrafter"/>
</dbReference>
<evidence type="ECO:0000256" key="1">
    <source>
        <dbReference type="ARBA" id="ARBA00022722"/>
    </source>
</evidence>
<keyword evidence="9" id="KW-1185">Reference proteome</keyword>
<keyword evidence="4" id="KW-0539">Nucleus</keyword>
<keyword evidence="1" id="KW-0540">Nuclease</keyword>
<evidence type="ECO:0000256" key="7">
    <source>
        <dbReference type="SAM" id="MobiDB-lite"/>
    </source>
</evidence>
<protein>
    <recommendedName>
        <fullName evidence="5">U6 snRNA phosphodiesterase 1</fullName>
    </recommendedName>
    <alternativeName>
        <fullName evidence="6">3'-5' RNA exonuclease USB1</fullName>
    </alternativeName>
</protein>
<gene>
    <name evidence="8" type="ORF">GPECTOR_3g412</name>
</gene>
<dbReference type="AlphaFoldDB" id="A0A150GZN4"/>
<reference evidence="9" key="1">
    <citation type="journal article" date="2016" name="Nat. Commun.">
        <title>The Gonium pectorale genome demonstrates co-option of cell cycle regulation during the evolution of multicellularity.</title>
        <authorList>
            <person name="Hanschen E.R."/>
            <person name="Marriage T.N."/>
            <person name="Ferris P.J."/>
            <person name="Hamaji T."/>
            <person name="Toyoda A."/>
            <person name="Fujiyama A."/>
            <person name="Neme R."/>
            <person name="Noguchi H."/>
            <person name="Minakuchi Y."/>
            <person name="Suzuki M."/>
            <person name="Kawai-Toyooka H."/>
            <person name="Smith D.R."/>
            <person name="Sparks H."/>
            <person name="Anderson J."/>
            <person name="Bakaric R."/>
            <person name="Luria V."/>
            <person name="Karger A."/>
            <person name="Kirschner M.W."/>
            <person name="Durand P.M."/>
            <person name="Michod R.E."/>
            <person name="Nozaki H."/>
            <person name="Olson B.J."/>
        </authorList>
    </citation>
    <scope>NUCLEOTIDE SEQUENCE [LARGE SCALE GENOMIC DNA]</scope>
    <source>
        <strain evidence="9">NIES-2863</strain>
    </source>
</reference>
<sequence>MQFLTRYALHHLAPHAFRAALQQLVAAAGAPAATVAAARNGPSTRVRTFPHVVGNFPTVVMLQVAAGLTEPLDALYRKVRRLLPDLEPMAQDDGPAAAAGGLPGVPGREREGAPPHRGYHISLSRTVPIRHPQIAPLTALLTEHLAVVDCGFTVALAGLRSFANDDGTRSFVSAMVTTGNDQVCALVRRVDAAFAAHGLPAFYEVPLPHVSVGWLPGDQRGRIDAALLRLQAQQPQVPAPAGPEHPLRGAASPKTGSTASEIGAWQAASAVCVVGQREYVVWKPRPRSGQHVVR</sequence>
<dbReference type="STRING" id="33097.A0A150GZN4"/>
<keyword evidence="3" id="KW-0456">Lyase</keyword>
<name>A0A150GZN4_GONPE</name>
<evidence type="ECO:0000313" key="8">
    <source>
        <dbReference type="EMBL" id="KXZ55275.1"/>
    </source>
</evidence>
<proteinExistence type="predicted"/>
<dbReference type="Gene3D" id="3.90.1140.10">
    <property type="entry name" value="Cyclic phosphodiesterase"/>
    <property type="match status" value="1"/>
</dbReference>
<dbReference type="PANTHER" id="PTHR13522:SF3">
    <property type="entry name" value="U6 SNRNA PHOSPHODIESTERASE 1"/>
    <property type="match status" value="1"/>
</dbReference>
<dbReference type="GO" id="GO:0005634">
    <property type="term" value="C:nucleus"/>
    <property type="evidence" value="ECO:0007669"/>
    <property type="project" value="TreeGrafter"/>
</dbReference>
<feature type="region of interest" description="Disordered" evidence="7">
    <location>
        <begin position="234"/>
        <end position="259"/>
    </location>
</feature>
<dbReference type="EMBL" id="LSYV01000004">
    <property type="protein sequence ID" value="KXZ55275.1"/>
    <property type="molecule type" value="Genomic_DNA"/>
</dbReference>
<dbReference type="GO" id="GO:0034477">
    <property type="term" value="P:U6 snRNA 3'-end processing"/>
    <property type="evidence" value="ECO:0007669"/>
    <property type="project" value="InterPro"/>
</dbReference>
<comment type="caution">
    <text evidence="8">The sequence shown here is derived from an EMBL/GenBank/DDBJ whole genome shotgun (WGS) entry which is preliminary data.</text>
</comment>
<evidence type="ECO:0000256" key="6">
    <source>
        <dbReference type="ARBA" id="ARBA00030030"/>
    </source>
</evidence>
<dbReference type="Proteomes" id="UP000075714">
    <property type="component" value="Unassembled WGS sequence"/>
</dbReference>
<dbReference type="Pfam" id="PF09749">
    <property type="entry name" value="HVSL"/>
    <property type="match status" value="1"/>
</dbReference>
<dbReference type="GO" id="GO:0016829">
    <property type="term" value="F:lyase activity"/>
    <property type="evidence" value="ECO:0007669"/>
    <property type="project" value="UniProtKB-KW"/>
</dbReference>
<evidence type="ECO:0000313" key="9">
    <source>
        <dbReference type="Proteomes" id="UP000075714"/>
    </source>
</evidence>
<organism evidence="8 9">
    <name type="scientific">Gonium pectorale</name>
    <name type="common">Green alga</name>
    <dbReference type="NCBI Taxonomy" id="33097"/>
    <lineage>
        <taxon>Eukaryota</taxon>
        <taxon>Viridiplantae</taxon>
        <taxon>Chlorophyta</taxon>
        <taxon>core chlorophytes</taxon>
        <taxon>Chlorophyceae</taxon>
        <taxon>CS clade</taxon>
        <taxon>Chlamydomonadales</taxon>
        <taxon>Volvocaceae</taxon>
        <taxon>Gonium</taxon>
    </lineage>
</organism>
<feature type="region of interest" description="Disordered" evidence="7">
    <location>
        <begin position="88"/>
        <end position="115"/>
    </location>
</feature>
<evidence type="ECO:0000256" key="4">
    <source>
        <dbReference type="ARBA" id="ARBA00023242"/>
    </source>
</evidence>
<evidence type="ECO:0000256" key="2">
    <source>
        <dbReference type="ARBA" id="ARBA00022801"/>
    </source>
</evidence>
<dbReference type="OrthoDB" id="544844at2759"/>
<keyword evidence="2" id="KW-0378">Hydrolase</keyword>
<dbReference type="InterPro" id="IPR027521">
    <property type="entry name" value="Usb1"/>
</dbReference>
<accession>A0A150GZN4</accession>
<evidence type="ECO:0000256" key="3">
    <source>
        <dbReference type="ARBA" id="ARBA00023239"/>
    </source>
</evidence>
<dbReference type="PANTHER" id="PTHR13522">
    <property type="entry name" value="U6 SNRNA PHOSPHODIESTERASE 1"/>
    <property type="match status" value="1"/>
</dbReference>
<evidence type="ECO:0000256" key="5">
    <source>
        <dbReference type="ARBA" id="ARBA00029543"/>
    </source>
</evidence>